<comment type="caution">
    <text evidence="1">The sequence shown here is derived from an EMBL/GenBank/DDBJ whole genome shotgun (WGS) entry which is preliminary data.</text>
</comment>
<dbReference type="EMBL" id="SMMG02000001">
    <property type="protein sequence ID" value="KAA3486666.1"/>
    <property type="molecule type" value="Genomic_DNA"/>
</dbReference>
<accession>A0A5B6WZ45</accession>
<name>A0A5B6WZ45_9ROSI</name>
<sequence>MFVKILYEHGLYIKKNRDDDIRIMCLYVDDMIFTGNNPEFKMENIGEMSYSFGIEKYAKKFLNKFKMKYCKSVATSVEPDMK</sequence>
<proteinExistence type="predicted"/>
<evidence type="ECO:0000313" key="1">
    <source>
        <dbReference type="EMBL" id="KAA3486666.1"/>
    </source>
</evidence>
<protein>
    <submittedName>
        <fullName evidence="1">Polyprotein</fullName>
    </submittedName>
</protein>
<dbReference type="Proteomes" id="UP000325315">
    <property type="component" value="Unassembled WGS sequence"/>
</dbReference>
<evidence type="ECO:0000313" key="2">
    <source>
        <dbReference type="Proteomes" id="UP000325315"/>
    </source>
</evidence>
<gene>
    <name evidence="1" type="ORF">EPI10_030552</name>
</gene>
<organism evidence="1 2">
    <name type="scientific">Gossypium australe</name>
    <dbReference type="NCBI Taxonomy" id="47621"/>
    <lineage>
        <taxon>Eukaryota</taxon>
        <taxon>Viridiplantae</taxon>
        <taxon>Streptophyta</taxon>
        <taxon>Embryophyta</taxon>
        <taxon>Tracheophyta</taxon>
        <taxon>Spermatophyta</taxon>
        <taxon>Magnoliopsida</taxon>
        <taxon>eudicotyledons</taxon>
        <taxon>Gunneridae</taxon>
        <taxon>Pentapetalae</taxon>
        <taxon>rosids</taxon>
        <taxon>malvids</taxon>
        <taxon>Malvales</taxon>
        <taxon>Malvaceae</taxon>
        <taxon>Malvoideae</taxon>
        <taxon>Gossypium</taxon>
    </lineage>
</organism>
<dbReference type="AlphaFoldDB" id="A0A5B6WZ45"/>
<reference evidence="2" key="1">
    <citation type="journal article" date="2019" name="Plant Biotechnol. J.">
        <title>Genome sequencing of the Australian wild diploid species Gossypium australe highlights disease resistance and delayed gland morphogenesis.</title>
        <authorList>
            <person name="Cai Y."/>
            <person name="Cai X."/>
            <person name="Wang Q."/>
            <person name="Wang P."/>
            <person name="Zhang Y."/>
            <person name="Cai C."/>
            <person name="Xu Y."/>
            <person name="Wang K."/>
            <person name="Zhou Z."/>
            <person name="Wang C."/>
            <person name="Geng S."/>
            <person name="Li B."/>
            <person name="Dong Q."/>
            <person name="Hou Y."/>
            <person name="Wang H."/>
            <person name="Ai P."/>
            <person name="Liu Z."/>
            <person name="Yi F."/>
            <person name="Sun M."/>
            <person name="An G."/>
            <person name="Cheng J."/>
            <person name="Zhang Y."/>
            <person name="Shi Q."/>
            <person name="Xie Y."/>
            <person name="Shi X."/>
            <person name="Chang Y."/>
            <person name="Huang F."/>
            <person name="Chen Y."/>
            <person name="Hong S."/>
            <person name="Mi L."/>
            <person name="Sun Q."/>
            <person name="Zhang L."/>
            <person name="Zhou B."/>
            <person name="Peng R."/>
            <person name="Zhang X."/>
            <person name="Liu F."/>
        </authorList>
    </citation>
    <scope>NUCLEOTIDE SEQUENCE [LARGE SCALE GENOMIC DNA]</scope>
    <source>
        <strain evidence="2">cv. PA1801</strain>
    </source>
</reference>
<keyword evidence="2" id="KW-1185">Reference proteome</keyword>
<dbReference type="OrthoDB" id="1740642at2759"/>